<accession>A0ACC1TKE5</accession>
<evidence type="ECO:0000313" key="2">
    <source>
        <dbReference type="Proteomes" id="UP001163835"/>
    </source>
</evidence>
<name>A0ACC1TKE5_9AGAR</name>
<sequence>MFWSFVLFFSSMLSSNSYAIPVQRQQSRSALIHPSAKHSVHLFHGTFESSLANNILKVGFDVNKSGRPEGGDFHRSPVHAGYMTDSIHAAAQFVCHAPDQDDASTQTSAYVVEFSWDGDEHVQEFTAKDNSWIEFQMYNIDTTGTETKPASYDGIMAKTMVTGPMDLSTVFDDSIDDHLTESFWQYAIIAHQNPQKKYTYSDKLKPLTVHEVYCDHVPIGNALTDKMYAMGQQADSDFEATVRMLTTKTKKYPEHFMKDKVLEKTNRHTTTIEGMVMFNTRALLEHSVKSKSSEGEEFEPQMIREGPKNKKLSELVGVKRKPWSNLDA</sequence>
<keyword evidence="2" id="KW-1185">Reference proteome</keyword>
<dbReference type="Proteomes" id="UP001163835">
    <property type="component" value="Unassembled WGS sequence"/>
</dbReference>
<comment type="caution">
    <text evidence="1">The sequence shown here is derived from an EMBL/GenBank/DDBJ whole genome shotgun (WGS) entry which is preliminary data.</text>
</comment>
<protein>
    <submittedName>
        <fullName evidence="1">Uncharacterized protein</fullName>
    </submittedName>
</protein>
<organism evidence="1 2">
    <name type="scientific">Lentinula aff. lateritia</name>
    <dbReference type="NCBI Taxonomy" id="2804960"/>
    <lineage>
        <taxon>Eukaryota</taxon>
        <taxon>Fungi</taxon>
        <taxon>Dikarya</taxon>
        <taxon>Basidiomycota</taxon>
        <taxon>Agaricomycotina</taxon>
        <taxon>Agaricomycetes</taxon>
        <taxon>Agaricomycetidae</taxon>
        <taxon>Agaricales</taxon>
        <taxon>Marasmiineae</taxon>
        <taxon>Omphalotaceae</taxon>
        <taxon>Lentinula</taxon>
    </lineage>
</organism>
<reference evidence="1" key="1">
    <citation type="submission" date="2022-09" db="EMBL/GenBank/DDBJ databases">
        <title>A Global Phylogenomic Analysis of the Shiitake Genus Lentinula.</title>
        <authorList>
            <consortium name="DOE Joint Genome Institute"/>
            <person name="Sierra-Patev S."/>
            <person name="Min B."/>
            <person name="Naranjo-Ortiz M."/>
            <person name="Looney B."/>
            <person name="Konkel Z."/>
            <person name="Slot J.C."/>
            <person name="Sakamoto Y."/>
            <person name="Steenwyk J.L."/>
            <person name="Rokas A."/>
            <person name="Carro J."/>
            <person name="Camarero S."/>
            <person name="Ferreira P."/>
            <person name="Molpeceres G."/>
            <person name="Ruiz-Duenas F.J."/>
            <person name="Serrano A."/>
            <person name="Henrissat B."/>
            <person name="Drula E."/>
            <person name="Hughes K.W."/>
            <person name="Mata J.L."/>
            <person name="Ishikawa N.K."/>
            <person name="Vargas-Isla R."/>
            <person name="Ushijima S."/>
            <person name="Smith C.A."/>
            <person name="Ahrendt S."/>
            <person name="Andreopoulos W."/>
            <person name="He G."/>
            <person name="Labutti K."/>
            <person name="Lipzen A."/>
            <person name="Ng V."/>
            <person name="Riley R."/>
            <person name="Sandor L."/>
            <person name="Barry K."/>
            <person name="Martinez A.T."/>
            <person name="Xiao Y."/>
            <person name="Gibbons J.G."/>
            <person name="Terashima K."/>
            <person name="Grigoriev I.V."/>
            <person name="Hibbett D.S."/>
        </authorList>
    </citation>
    <scope>NUCLEOTIDE SEQUENCE</scope>
    <source>
        <strain evidence="1">TMI1499</strain>
    </source>
</reference>
<proteinExistence type="predicted"/>
<evidence type="ECO:0000313" key="1">
    <source>
        <dbReference type="EMBL" id="KAJ3805138.1"/>
    </source>
</evidence>
<gene>
    <name evidence="1" type="ORF">F5876DRAFT_70052</name>
</gene>
<dbReference type="EMBL" id="MU795676">
    <property type="protein sequence ID" value="KAJ3805138.1"/>
    <property type="molecule type" value="Genomic_DNA"/>
</dbReference>